<evidence type="ECO:0000313" key="5">
    <source>
        <dbReference type="EMBL" id="KDQ12040.1"/>
    </source>
</evidence>
<dbReference type="EMBL" id="KL198053">
    <property type="protein sequence ID" value="KDQ12040.1"/>
    <property type="molecule type" value="Genomic_DNA"/>
</dbReference>
<dbReference type="Gene3D" id="1.20.1250.20">
    <property type="entry name" value="MFS general substrate transporter like domains"/>
    <property type="match status" value="2"/>
</dbReference>
<evidence type="ECO:0008006" key="7">
    <source>
        <dbReference type="Google" id="ProtNLM"/>
    </source>
</evidence>
<feature type="transmembrane region" description="Helical" evidence="4">
    <location>
        <begin position="328"/>
        <end position="348"/>
    </location>
</feature>
<evidence type="ECO:0000256" key="3">
    <source>
        <dbReference type="SAM" id="MobiDB-lite"/>
    </source>
</evidence>
<dbReference type="PANTHER" id="PTHR11360">
    <property type="entry name" value="MONOCARBOXYLATE TRANSPORTER"/>
    <property type="match status" value="1"/>
</dbReference>
<comment type="subcellular location">
    <subcellularLocation>
        <location evidence="1">Membrane</location>
        <topology evidence="1">Multi-pass membrane protein</topology>
    </subcellularLocation>
</comment>
<proteinExistence type="inferred from homology"/>
<keyword evidence="4" id="KW-0472">Membrane</keyword>
<dbReference type="HOGENOM" id="CLU_001265_1_1_1"/>
<reference evidence="6" key="1">
    <citation type="journal article" date="2014" name="Proc. Natl. Acad. Sci. U.S.A.">
        <title>Extensive sampling of basidiomycete genomes demonstrates inadequacy of the white-rot/brown-rot paradigm for wood decay fungi.</title>
        <authorList>
            <person name="Riley R."/>
            <person name="Salamov A.A."/>
            <person name="Brown D.W."/>
            <person name="Nagy L.G."/>
            <person name="Floudas D."/>
            <person name="Held B.W."/>
            <person name="Levasseur A."/>
            <person name="Lombard V."/>
            <person name="Morin E."/>
            <person name="Otillar R."/>
            <person name="Lindquist E.A."/>
            <person name="Sun H."/>
            <person name="LaButti K.M."/>
            <person name="Schmutz J."/>
            <person name="Jabbour D."/>
            <person name="Luo H."/>
            <person name="Baker S.E."/>
            <person name="Pisabarro A.G."/>
            <person name="Walton J.D."/>
            <person name="Blanchette R.A."/>
            <person name="Henrissat B."/>
            <person name="Martin F."/>
            <person name="Cullen D."/>
            <person name="Hibbett D.S."/>
            <person name="Grigoriev I.V."/>
        </authorList>
    </citation>
    <scope>NUCLEOTIDE SEQUENCE [LARGE SCALE GENOMIC DNA]</scope>
    <source>
        <strain evidence="6">FD-172 SS1</strain>
    </source>
</reference>
<sequence length="481" mass="51300">MSSPAYQPLFPEHPDDSLAIPSAFTSGDGSTSGSTSDLSKVTTRKSIDVVQLDDPEHADGYPLLPGQLSRAEKADLGLLGEDDEPEFPEGGYGWVVVLSAGLFSFSTFGYFNCWIFQEYYSKTVLKGYSSTDISWVGSSQYAILCLLGIISGRLADHGYIRVPALIATLLFVGIQISLAQATKYWQILLGQGVGLGVTGTFMFFPAATAVSHFFKKRIGIAQAIFMSFGSLGSIVLPIITNQLLIKVGFQWTMRIMGFIILGTTTVANILLRSRLPAKKERGKIFDLKAFKNATYALYVLAIFVSFLGINTLAMYLDYAAVASGISPSFAPFLMTISNSGAVFGRIGAGLLGAYIGPMNVLIIYGILSAIVTFVWPFAIKAKGSAVVVSLCYGMFSGGFEGYMAVPAAYMAKSGEVGQLIGMMLTISGVAQLIGPPTAGALIDSSGAFYTVAGYSGGVVLLACVFLELSVYKGIGKWWGKY</sequence>
<feature type="transmembrane region" description="Helical" evidence="4">
    <location>
        <begin position="251"/>
        <end position="271"/>
    </location>
</feature>
<dbReference type="SUPFAM" id="SSF103473">
    <property type="entry name" value="MFS general substrate transporter"/>
    <property type="match status" value="1"/>
</dbReference>
<comment type="similarity">
    <text evidence="2">Belongs to the major facilitator superfamily. Monocarboxylate porter (TC 2.A.1.13) family.</text>
</comment>
<organism evidence="5 6">
    <name type="scientific">Botryobasidium botryosum (strain FD-172 SS1)</name>
    <dbReference type="NCBI Taxonomy" id="930990"/>
    <lineage>
        <taxon>Eukaryota</taxon>
        <taxon>Fungi</taxon>
        <taxon>Dikarya</taxon>
        <taxon>Basidiomycota</taxon>
        <taxon>Agaricomycotina</taxon>
        <taxon>Agaricomycetes</taxon>
        <taxon>Cantharellales</taxon>
        <taxon>Botryobasidiaceae</taxon>
        <taxon>Botryobasidium</taxon>
    </lineage>
</organism>
<dbReference type="InterPro" id="IPR050327">
    <property type="entry name" value="Proton-linked_MCT"/>
</dbReference>
<protein>
    <recommendedName>
        <fullName evidence="7">Major facilitator superfamily (MFS) profile domain-containing protein</fullName>
    </recommendedName>
</protein>
<evidence type="ECO:0000256" key="1">
    <source>
        <dbReference type="ARBA" id="ARBA00004141"/>
    </source>
</evidence>
<feature type="transmembrane region" description="Helical" evidence="4">
    <location>
        <begin position="218"/>
        <end position="239"/>
    </location>
</feature>
<keyword evidence="4" id="KW-1133">Transmembrane helix</keyword>
<accession>A0A067MBG8</accession>
<dbReference type="InParanoid" id="A0A067MBG8"/>
<keyword evidence="6" id="KW-1185">Reference proteome</keyword>
<dbReference type="InterPro" id="IPR011701">
    <property type="entry name" value="MFS"/>
</dbReference>
<feature type="compositionally biased region" description="Low complexity" evidence="3">
    <location>
        <begin position="25"/>
        <end position="37"/>
    </location>
</feature>
<feature type="transmembrane region" description="Helical" evidence="4">
    <location>
        <begin position="360"/>
        <end position="379"/>
    </location>
</feature>
<feature type="transmembrane region" description="Helical" evidence="4">
    <location>
        <begin position="385"/>
        <end position="404"/>
    </location>
</feature>
<dbReference type="AlphaFoldDB" id="A0A067MBG8"/>
<feature type="transmembrane region" description="Helical" evidence="4">
    <location>
        <begin position="184"/>
        <end position="206"/>
    </location>
</feature>
<dbReference type="InterPro" id="IPR036259">
    <property type="entry name" value="MFS_trans_sf"/>
</dbReference>
<dbReference type="GO" id="GO:0016020">
    <property type="term" value="C:membrane"/>
    <property type="evidence" value="ECO:0007669"/>
    <property type="project" value="UniProtKB-SubCell"/>
</dbReference>
<feature type="transmembrane region" description="Helical" evidence="4">
    <location>
        <begin position="292"/>
        <end position="316"/>
    </location>
</feature>
<dbReference type="GO" id="GO:0022857">
    <property type="term" value="F:transmembrane transporter activity"/>
    <property type="evidence" value="ECO:0007669"/>
    <property type="project" value="InterPro"/>
</dbReference>
<keyword evidence="4" id="KW-0812">Transmembrane</keyword>
<evidence type="ECO:0000256" key="4">
    <source>
        <dbReference type="SAM" id="Phobius"/>
    </source>
</evidence>
<dbReference type="OrthoDB" id="6509908at2759"/>
<gene>
    <name evidence="5" type="ORF">BOTBODRAFT_57105</name>
</gene>
<dbReference type="PANTHER" id="PTHR11360:SF234">
    <property type="entry name" value="MFS-TYPE TRANSPORTER DBAD-RELATED"/>
    <property type="match status" value="1"/>
</dbReference>
<dbReference type="Proteomes" id="UP000027195">
    <property type="component" value="Unassembled WGS sequence"/>
</dbReference>
<evidence type="ECO:0000313" key="6">
    <source>
        <dbReference type="Proteomes" id="UP000027195"/>
    </source>
</evidence>
<feature type="region of interest" description="Disordered" evidence="3">
    <location>
        <begin position="1"/>
        <end position="42"/>
    </location>
</feature>
<dbReference type="Pfam" id="PF07690">
    <property type="entry name" value="MFS_1"/>
    <property type="match status" value="1"/>
</dbReference>
<feature type="transmembrane region" description="Helical" evidence="4">
    <location>
        <begin position="159"/>
        <end position="178"/>
    </location>
</feature>
<feature type="transmembrane region" description="Helical" evidence="4">
    <location>
        <begin position="446"/>
        <end position="471"/>
    </location>
</feature>
<feature type="transmembrane region" description="Helical" evidence="4">
    <location>
        <begin position="416"/>
        <end position="434"/>
    </location>
</feature>
<feature type="transmembrane region" description="Helical" evidence="4">
    <location>
        <begin position="92"/>
        <end position="116"/>
    </location>
</feature>
<name>A0A067MBG8_BOTB1</name>
<evidence type="ECO:0000256" key="2">
    <source>
        <dbReference type="ARBA" id="ARBA00006727"/>
    </source>
</evidence>